<dbReference type="OrthoDB" id="9809663at2"/>
<dbReference type="EMBL" id="FOBH01000003">
    <property type="protein sequence ID" value="SEK89251.1"/>
    <property type="molecule type" value="Genomic_DNA"/>
</dbReference>
<feature type="binding site" evidence="3">
    <location>
        <position position="31"/>
    </location>
    <ligand>
        <name>Zn(2+)</name>
        <dbReference type="ChEBI" id="CHEBI:29105"/>
    </ligand>
</feature>
<evidence type="ECO:0000256" key="2">
    <source>
        <dbReference type="ARBA" id="ARBA00022833"/>
    </source>
</evidence>
<keyword evidence="1 3" id="KW-0479">Metal-binding</keyword>
<dbReference type="Proteomes" id="UP000198620">
    <property type="component" value="Unassembled WGS sequence"/>
</dbReference>
<feature type="binding site" evidence="3">
    <location>
        <position position="11"/>
    </location>
    <ligand>
        <name>Zn(2+)</name>
        <dbReference type="ChEBI" id="CHEBI:29105"/>
    </ligand>
</feature>
<reference evidence="5 6" key="1">
    <citation type="submission" date="2016-10" db="EMBL/GenBank/DDBJ databases">
        <authorList>
            <person name="de Groot N.N."/>
        </authorList>
    </citation>
    <scope>NUCLEOTIDE SEQUENCE [LARGE SCALE GENOMIC DNA]</scope>
    <source>
        <strain evidence="5 6">Nv1</strain>
    </source>
</reference>
<accession>A0A1H7KR13</accession>
<comment type="cofactor">
    <cofactor evidence="3">
        <name>Zn(2+)</name>
        <dbReference type="ChEBI" id="CHEBI:29105"/>
    </cofactor>
    <text evidence="3">Binds 1 zinc ion.</text>
</comment>
<dbReference type="InterPro" id="IPR005584">
    <property type="entry name" value="DNA_gyrase_inhibitor_YacG"/>
</dbReference>
<proteinExistence type="inferred from homology"/>
<evidence type="ECO:0000313" key="5">
    <source>
        <dbReference type="EMBL" id="SEK89251.1"/>
    </source>
</evidence>
<evidence type="ECO:0000256" key="3">
    <source>
        <dbReference type="HAMAP-Rule" id="MF_00649"/>
    </source>
</evidence>
<dbReference type="GO" id="GO:0006355">
    <property type="term" value="P:regulation of DNA-templated transcription"/>
    <property type="evidence" value="ECO:0007669"/>
    <property type="project" value="InterPro"/>
</dbReference>
<feature type="region of interest" description="Disordered" evidence="4">
    <location>
        <begin position="44"/>
        <end position="77"/>
    </location>
</feature>
<protein>
    <recommendedName>
        <fullName evidence="3">DNA gyrase inhibitor YacG</fullName>
    </recommendedName>
</protein>
<evidence type="ECO:0000256" key="4">
    <source>
        <dbReference type="SAM" id="MobiDB-lite"/>
    </source>
</evidence>
<keyword evidence="2 3" id="KW-0862">Zinc</keyword>
<dbReference type="NCBIfam" id="NF001638">
    <property type="entry name" value="PRK00418.1"/>
    <property type="match status" value="1"/>
</dbReference>
<dbReference type="SUPFAM" id="SSF57716">
    <property type="entry name" value="Glucocorticoid receptor-like (DNA-binding domain)"/>
    <property type="match status" value="1"/>
</dbReference>
<sequence>MKKTIVNCPQCGKVVVWETGNRFRPFCSERCKLIDLGQWAAESYRIPENEKQEDEPHEDDKKDERKDKKKDTKKDEW</sequence>
<dbReference type="Pfam" id="PF03884">
    <property type="entry name" value="YacG"/>
    <property type="match status" value="1"/>
</dbReference>
<comment type="subunit">
    <text evidence="3">Interacts with GyrB.</text>
</comment>
<dbReference type="HAMAP" id="MF_00649">
    <property type="entry name" value="DNA_gyrase_inhibitor_YacG"/>
    <property type="match status" value="1"/>
</dbReference>
<organism evidence="5 6">
    <name type="scientific">Nitrosovibrio tenuis</name>
    <dbReference type="NCBI Taxonomy" id="1233"/>
    <lineage>
        <taxon>Bacteria</taxon>
        <taxon>Pseudomonadati</taxon>
        <taxon>Pseudomonadota</taxon>
        <taxon>Betaproteobacteria</taxon>
        <taxon>Nitrosomonadales</taxon>
        <taxon>Nitrosomonadaceae</taxon>
        <taxon>Nitrosovibrio</taxon>
    </lineage>
</organism>
<dbReference type="STRING" id="1233.SAMN05216387_103313"/>
<dbReference type="RefSeq" id="WP_090828148.1">
    <property type="nucleotide sequence ID" value="NZ_FOBH01000003.1"/>
</dbReference>
<feature type="binding site" evidence="3">
    <location>
        <position position="27"/>
    </location>
    <ligand>
        <name>Zn(2+)</name>
        <dbReference type="ChEBI" id="CHEBI:29105"/>
    </ligand>
</feature>
<evidence type="ECO:0000256" key="1">
    <source>
        <dbReference type="ARBA" id="ARBA00022723"/>
    </source>
</evidence>
<dbReference type="InterPro" id="IPR013088">
    <property type="entry name" value="Znf_NHR/GATA"/>
</dbReference>
<dbReference type="GO" id="GO:0008270">
    <property type="term" value="F:zinc ion binding"/>
    <property type="evidence" value="ECO:0007669"/>
    <property type="project" value="UniProtKB-UniRule"/>
</dbReference>
<dbReference type="Gene3D" id="3.30.50.10">
    <property type="entry name" value="Erythroid Transcription Factor GATA-1, subunit A"/>
    <property type="match status" value="1"/>
</dbReference>
<dbReference type="PANTHER" id="PTHR36150:SF1">
    <property type="entry name" value="DNA GYRASE INHIBITOR YACG"/>
    <property type="match status" value="1"/>
</dbReference>
<keyword evidence="6" id="KW-1185">Reference proteome</keyword>
<dbReference type="AlphaFoldDB" id="A0A1H7KR13"/>
<evidence type="ECO:0000313" key="6">
    <source>
        <dbReference type="Proteomes" id="UP000198620"/>
    </source>
</evidence>
<feature type="binding site" evidence="3">
    <location>
        <position position="8"/>
    </location>
    <ligand>
        <name>Zn(2+)</name>
        <dbReference type="ChEBI" id="CHEBI:29105"/>
    </ligand>
</feature>
<dbReference type="GO" id="GO:0008657">
    <property type="term" value="F:DNA topoisomerase type II (double strand cut, ATP-hydrolyzing) inhibitor activity"/>
    <property type="evidence" value="ECO:0007669"/>
    <property type="project" value="UniProtKB-UniRule"/>
</dbReference>
<dbReference type="PANTHER" id="PTHR36150">
    <property type="entry name" value="DNA GYRASE INHIBITOR YACG"/>
    <property type="match status" value="1"/>
</dbReference>
<comment type="function">
    <text evidence="3">Inhibits all the catalytic activities of DNA gyrase by preventing its interaction with DNA. Acts by binding directly to the C-terminal domain of GyrB, which probably disrupts DNA binding by the gyrase.</text>
</comment>
<feature type="compositionally biased region" description="Basic and acidic residues" evidence="4">
    <location>
        <begin position="58"/>
        <end position="77"/>
    </location>
</feature>
<gene>
    <name evidence="3" type="primary">yacG</name>
    <name evidence="5" type="ORF">SAMN05216387_103313</name>
</gene>
<name>A0A1H7KR13_9PROT</name>
<comment type="similarity">
    <text evidence="3">Belongs to the DNA gyrase inhibitor YacG family.</text>
</comment>